<dbReference type="eggNOG" id="ENOG502S3SJ">
    <property type="taxonomic scope" value="Eukaryota"/>
</dbReference>
<dbReference type="PANTHER" id="PTHR32226:SF2">
    <property type="entry name" value="TELO2-INTERACTING PROTEIN 2"/>
    <property type="match status" value="1"/>
</dbReference>
<evidence type="ECO:0000313" key="3">
    <source>
        <dbReference type="Proteomes" id="UP000030651"/>
    </source>
</evidence>
<dbReference type="OMA" id="VILNCWP"/>
<dbReference type="SUPFAM" id="SSF48371">
    <property type="entry name" value="ARM repeat"/>
    <property type="match status" value="1"/>
</dbReference>
<dbReference type="RefSeq" id="XP_007831987.1">
    <property type="nucleotide sequence ID" value="XM_007833796.1"/>
</dbReference>
<dbReference type="Proteomes" id="UP000030651">
    <property type="component" value="Unassembled WGS sequence"/>
</dbReference>
<dbReference type="KEGG" id="pfy:PFICI_05215"/>
<dbReference type="PANTHER" id="PTHR32226">
    <property type="entry name" value="TELO2-INTERACTING PROTEIN 2"/>
    <property type="match status" value="1"/>
</dbReference>
<keyword evidence="3" id="KW-1185">Reference proteome</keyword>
<dbReference type="GeneID" id="19270228"/>
<accession>W3XBD9</accession>
<name>W3XBD9_PESFW</name>
<dbReference type="STRING" id="1229662.W3XBD9"/>
<sequence length="541" mass="59570">MATESDMFEALLKASGRIRETDDSPNVVSELAKSLPHKFQLEDLLRNVIAPDHSGDIQFLRALLVCLKSDQLETGLENDQQVFDKIASHVTKSIAPIAPDSDSSERYHYLSSVRWQPIASKGEVGLAILESLQGTYKAKLDPKVLVATTAFTNPQDPWTTQAAGTLAQTILAAALDRPGAKETLITSTILTTFLRPLFSRSRPATVTASGRKAEFVEPARYAGAAPDGPTEAELKPWKYAHAYAVTVFAWAVEHANQDLLAAHWHLFTPVLLTLLDEARTDVKVRAMRIFSAFWARCPPGLMARVGLANVFEQAIFPAVLFLPTLTPEDESIRILNVAYPALFQIAGLPYPENVIGEPVKQPEFTEAQRKMLDTIIRQGLLVGYHHANEHIRLTELFCNKATSIVNGMGILSVKHLKNLLPMVAEIMTEPFGTKYPPALLAANQLIQTIMRCCWPRIGCYGTEIIRILTTCYLHIEDEDSFPSGSPSKEDLKTALSKTTGILAKILENEMVLLSETVSPLVEKEPLLADLFTSAKIHPSAA</sequence>
<organism evidence="2 3">
    <name type="scientific">Pestalotiopsis fici (strain W106-1 / CGMCC3.15140)</name>
    <dbReference type="NCBI Taxonomy" id="1229662"/>
    <lineage>
        <taxon>Eukaryota</taxon>
        <taxon>Fungi</taxon>
        <taxon>Dikarya</taxon>
        <taxon>Ascomycota</taxon>
        <taxon>Pezizomycotina</taxon>
        <taxon>Sordariomycetes</taxon>
        <taxon>Xylariomycetidae</taxon>
        <taxon>Amphisphaeriales</taxon>
        <taxon>Sporocadaceae</taxon>
        <taxon>Pestalotiopsis</taxon>
    </lineage>
</organism>
<protein>
    <submittedName>
        <fullName evidence="2">Uncharacterized protein</fullName>
    </submittedName>
</protein>
<dbReference type="EMBL" id="KI912111">
    <property type="protein sequence ID" value="ETS83339.1"/>
    <property type="molecule type" value="Genomic_DNA"/>
</dbReference>
<reference evidence="3" key="1">
    <citation type="journal article" date="2015" name="BMC Genomics">
        <title>Genomic and transcriptomic analysis of the endophytic fungus Pestalotiopsis fici reveals its lifestyle and high potential for synthesis of natural products.</title>
        <authorList>
            <person name="Wang X."/>
            <person name="Zhang X."/>
            <person name="Liu L."/>
            <person name="Xiang M."/>
            <person name="Wang W."/>
            <person name="Sun X."/>
            <person name="Che Y."/>
            <person name="Guo L."/>
            <person name="Liu G."/>
            <person name="Guo L."/>
            <person name="Wang C."/>
            <person name="Yin W.B."/>
            <person name="Stadler M."/>
            <person name="Zhang X."/>
            <person name="Liu X."/>
        </authorList>
    </citation>
    <scope>NUCLEOTIDE SEQUENCE [LARGE SCALE GENOMIC DNA]</scope>
    <source>
        <strain evidence="3">W106-1 / CGMCC3.15140</strain>
    </source>
</reference>
<proteinExistence type="inferred from homology"/>
<dbReference type="GO" id="GO:0110078">
    <property type="term" value="C:TTT Hsp90 cochaperone complex"/>
    <property type="evidence" value="ECO:0007669"/>
    <property type="project" value="InterPro"/>
</dbReference>
<dbReference type="InParanoid" id="W3XBD9"/>
<dbReference type="Pfam" id="PF10521">
    <property type="entry name" value="Tti2"/>
    <property type="match status" value="1"/>
</dbReference>
<comment type="similarity">
    <text evidence="1">Belongs to the TTI2 family.</text>
</comment>
<dbReference type="GO" id="GO:0005634">
    <property type="term" value="C:nucleus"/>
    <property type="evidence" value="ECO:0007669"/>
    <property type="project" value="TreeGrafter"/>
</dbReference>
<gene>
    <name evidence="2" type="ORF">PFICI_05215</name>
</gene>
<evidence type="ECO:0000313" key="2">
    <source>
        <dbReference type="EMBL" id="ETS83339.1"/>
    </source>
</evidence>
<dbReference type="InterPro" id="IPR016024">
    <property type="entry name" value="ARM-type_fold"/>
</dbReference>
<dbReference type="HOGENOM" id="CLU_024466_3_0_1"/>
<evidence type="ECO:0000256" key="1">
    <source>
        <dbReference type="ARBA" id="ARBA00034736"/>
    </source>
</evidence>
<dbReference type="InterPro" id="IPR018870">
    <property type="entry name" value="Tti2"/>
</dbReference>
<dbReference type="OrthoDB" id="6417021at2759"/>
<dbReference type="GO" id="GO:0005829">
    <property type="term" value="C:cytosol"/>
    <property type="evidence" value="ECO:0007669"/>
    <property type="project" value="TreeGrafter"/>
</dbReference>
<dbReference type="AlphaFoldDB" id="W3XBD9"/>